<gene>
    <name evidence="1" type="ORF">T05_193</name>
</gene>
<dbReference type="EMBL" id="JYDJ01001912">
    <property type="protein sequence ID" value="KRX31222.1"/>
    <property type="molecule type" value="Genomic_DNA"/>
</dbReference>
<protein>
    <submittedName>
        <fullName evidence="1">Uncharacterized protein</fullName>
    </submittedName>
</protein>
<accession>A0A0V0SX75</accession>
<name>A0A0V0SX75_9BILA</name>
<evidence type="ECO:0000313" key="1">
    <source>
        <dbReference type="EMBL" id="KRX31222.1"/>
    </source>
</evidence>
<keyword evidence="2" id="KW-1185">Reference proteome</keyword>
<sequence>LAYALFHRRRLLRRIRSLQSHVLTTFCQMRELNTRRSSVFIMAILCKMEHPSTSFTHTAVY</sequence>
<comment type="caution">
    <text evidence="1">The sequence shown here is derived from an EMBL/GenBank/DDBJ whole genome shotgun (WGS) entry which is preliminary data.</text>
</comment>
<dbReference type="Proteomes" id="UP000055048">
    <property type="component" value="Unassembled WGS sequence"/>
</dbReference>
<organism evidence="1 2">
    <name type="scientific">Trichinella murrelli</name>
    <dbReference type="NCBI Taxonomy" id="144512"/>
    <lineage>
        <taxon>Eukaryota</taxon>
        <taxon>Metazoa</taxon>
        <taxon>Ecdysozoa</taxon>
        <taxon>Nematoda</taxon>
        <taxon>Enoplea</taxon>
        <taxon>Dorylaimia</taxon>
        <taxon>Trichinellida</taxon>
        <taxon>Trichinellidae</taxon>
        <taxon>Trichinella</taxon>
    </lineage>
</organism>
<proteinExistence type="predicted"/>
<evidence type="ECO:0000313" key="2">
    <source>
        <dbReference type="Proteomes" id="UP000055048"/>
    </source>
</evidence>
<feature type="non-terminal residue" evidence="1">
    <location>
        <position position="1"/>
    </location>
</feature>
<reference evidence="1 2" key="1">
    <citation type="submission" date="2015-01" db="EMBL/GenBank/DDBJ databases">
        <title>Evolution of Trichinella species and genotypes.</title>
        <authorList>
            <person name="Korhonen P.K."/>
            <person name="Edoardo P."/>
            <person name="Giuseppe L.R."/>
            <person name="Gasser R.B."/>
        </authorList>
    </citation>
    <scope>NUCLEOTIDE SEQUENCE [LARGE SCALE GENOMIC DNA]</scope>
    <source>
        <strain evidence="1">ISS417</strain>
    </source>
</reference>
<dbReference type="AlphaFoldDB" id="A0A0V0SX75"/>